<feature type="transmembrane region" description="Helical" evidence="2">
    <location>
        <begin position="160"/>
        <end position="181"/>
    </location>
</feature>
<feature type="compositionally biased region" description="Polar residues" evidence="1">
    <location>
        <begin position="773"/>
        <end position="782"/>
    </location>
</feature>
<feature type="region of interest" description="Disordered" evidence="1">
    <location>
        <begin position="433"/>
        <end position="518"/>
    </location>
</feature>
<dbReference type="EMBL" id="CM032191">
    <property type="protein sequence ID" value="KAG7085589.1"/>
    <property type="molecule type" value="Genomic_DNA"/>
</dbReference>
<evidence type="ECO:0000256" key="1">
    <source>
        <dbReference type="SAM" id="MobiDB-lite"/>
    </source>
</evidence>
<dbReference type="OrthoDB" id="3062174at2759"/>
<organism evidence="4 5">
    <name type="scientific">Marasmius oreades</name>
    <name type="common">fairy-ring Marasmius</name>
    <dbReference type="NCBI Taxonomy" id="181124"/>
    <lineage>
        <taxon>Eukaryota</taxon>
        <taxon>Fungi</taxon>
        <taxon>Dikarya</taxon>
        <taxon>Basidiomycota</taxon>
        <taxon>Agaricomycotina</taxon>
        <taxon>Agaricomycetes</taxon>
        <taxon>Agaricomycetidae</taxon>
        <taxon>Agaricales</taxon>
        <taxon>Marasmiineae</taxon>
        <taxon>Marasmiaceae</taxon>
        <taxon>Marasmius</taxon>
    </lineage>
</organism>
<feature type="compositionally biased region" description="Polar residues" evidence="1">
    <location>
        <begin position="692"/>
        <end position="716"/>
    </location>
</feature>
<keyword evidence="2" id="KW-0472">Membrane</keyword>
<proteinExistence type="predicted"/>
<sequence length="831" mass="90722">MFHGPLLLPIGLVSLLIQVAFADEDSVLKNKDGKSPCDLKDAVSTCKAHPTRGLLLFPRETIPANRCTCTNVFWNIWSACLEDSNVSKGYSWDWNQTCEKNQLTVQTYTTADGVDYLKGIDIPDWAFARFPSQNKTFNLAQAIEASDASDAHQGWSTIQIVVPVVSVVVMALICGVSFFYYRSRKNRKRNGKPSSGNQSQVTLLQRITAGLRAQKVRKEKRRSSWVIDQTEAEEFELALQKSPSSTGATYGGGHVRLSSSPTSGEPSYSTLLTSTAMQKGQSEQAFPGTRLWRNFQLGRKLGRGWLLLRLPFKKTPVPVHSTSPSRRFEIDASNKSVRTLSTLENYRRAGFRTSSRLTNSESGIVSPIWDYSIQHDTIFEDDDEDDSDSLGLGLGPRGSHIADENQRLIPARNNVPATDVLVISRQLSVDSAETASHSLQVDPPSPNRSSPSTPIAPPPRKSSGRSRAGSRFVNTPPAPSYPAPLPPPSPPRSPPREQRPSIDSVMSEPPVMSAPTFLSSSADALPSLSVNMSDPTPLYTNRRPPNAVQQNRLAPTHIPNIPHQHSSSSLNRPIPPPPPPPSLRPSTSEQRLHVQRSAEQLMSAPPPSLRPSTSEQRLHVQRSVEQLMSARVTSTNSSSNSQYSILCSPPYRSTPLPEEILIARGGPALGLGGLGGQELSELADRQEMSPPYRSQSPPSVRAPASTQLNGHQTNHRQVPLASPHVQGRRELPVPPGIQSSPRPPHQRALSADKIDHNHPRSPFFVPNEVLSGRRTSSDSTSAVFRPLPSVNGNGDDLHLPGTSRGNMSSDSVLFAGSTGYDPRWYPPPSIG</sequence>
<dbReference type="RefSeq" id="XP_043002060.1">
    <property type="nucleotide sequence ID" value="XM_043160104.1"/>
</dbReference>
<dbReference type="Proteomes" id="UP001049176">
    <property type="component" value="Chromosome 11"/>
</dbReference>
<feature type="chain" id="PRO_5040206950" description="Transmembrane protein" evidence="3">
    <location>
        <begin position="23"/>
        <end position="831"/>
    </location>
</feature>
<feature type="region of interest" description="Disordered" evidence="1">
    <location>
        <begin position="557"/>
        <end position="619"/>
    </location>
</feature>
<comment type="caution">
    <text evidence="4">The sequence shown here is derived from an EMBL/GenBank/DDBJ whole genome shotgun (WGS) entry which is preliminary data.</text>
</comment>
<evidence type="ECO:0000313" key="5">
    <source>
        <dbReference type="Proteomes" id="UP001049176"/>
    </source>
</evidence>
<reference evidence="4" key="1">
    <citation type="journal article" date="2021" name="Genome Biol. Evol.">
        <title>The assembled and annotated genome of the fairy-ring fungus Marasmius oreades.</title>
        <authorList>
            <person name="Hiltunen M."/>
            <person name="Ament-Velasquez S.L."/>
            <person name="Johannesson H."/>
        </authorList>
    </citation>
    <scope>NUCLEOTIDE SEQUENCE</scope>
    <source>
        <strain evidence="4">03SP1</strain>
    </source>
</reference>
<evidence type="ECO:0008006" key="6">
    <source>
        <dbReference type="Google" id="ProtNLM"/>
    </source>
</evidence>
<dbReference type="GeneID" id="66072216"/>
<feature type="compositionally biased region" description="Pro residues" evidence="1">
    <location>
        <begin position="573"/>
        <end position="583"/>
    </location>
</feature>
<feature type="compositionally biased region" description="Pro residues" evidence="1">
    <location>
        <begin position="476"/>
        <end position="493"/>
    </location>
</feature>
<feature type="region of interest" description="Disordered" evidence="1">
    <location>
        <begin position="243"/>
        <end position="269"/>
    </location>
</feature>
<feature type="signal peptide" evidence="3">
    <location>
        <begin position="1"/>
        <end position="22"/>
    </location>
</feature>
<name>A0A9P7RKU3_9AGAR</name>
<keyword evidence="2" id="KW-1133">Transmembrane helix</keyword>
<feature type="region of interest" description="Disordered" evidence="1">
    <location>
        <begin position="770"/>
        <end position="810"/>
    </location>
</feature>
<keyword evidence="5" id="KW-1185">Reference proteome</keyword>
<dbReference type="AlphaFoldDB" id="A0A9P7RKU3"/>
<protein>
    <recommendedName>
        <fullName evidence="6">Transmembrane protein</fullName>
    </recommendedName>
</protein>
<feature type="compositionally biased region" description="Low complexity" evidence="1">
    <location>
        <begin position="258"/>
        <end position="269"/>
    </location>
</feature>
<feature type="region of interest" description="Disordered" evidence="1">
    <location>
        <begin position="684"/>
        <end position="748"/>
    </location>
</feature>
<gene>
    <name evidence="4" type="ORF">E1B28_003140</name>
</gene>
<evidence type="ECO:0000256" key="2">
    <source>
        <dbReference type="SAM" id="Phobius"/>
    </source>
</evidence>
<accession>A0A9P7RKU3</accession>
<keyword evidence="2" id="KW-0812">Transmembrane</keyword>
<evidence type="ECO:0000313" key="4">
    <source>
        <dbReference type="EMBL" id="KAG7085589.1"/>
    </source>
</evidence>
<dbReference type="KEGG" id="more:E1B28_003140"/>
<keyword evidence="3" id="KW-0732">Signal</keyword>
<evidence type="ECO:0000256" key="3">
    <source>
        <dbReference type="SAM" id="SignalP"/>
    </source>
</evidence>